<evidence type="ECO:0000256" key="6">
    <source>
        <dbReference type="ARBA" id="ARBA00023136"/>
    </source>
</evidence>
<dbReference type="OrthoDB" id="9785600at2"/>
<dbReference type="GO" id="GO:0022857">
    <property type="term" value="F:transmembrane transporter activity"/>
    <property type="evidence" value="ECO:0007669"/>
    <property type="project" value="TreeGrafter"/>
</dbReference>
<feature type="transmembrane region" description="Helical" evidence="7">
    <location>
        <begin position="88"/>
        <end position="106"/>
    </location>
</feature>
<feature type="transmembrane region" description="Helical" evidence="7">
    <location>
        <begin position="239"/>
        <end position="255"/>
    </location>
</feature>
<feature type="transmembrane region" description="Helical" evidence="7">
    <location>
        <begin position="395"/>
        <end position="419"/>
    </location>
</feature>
<keyword evidence="3" id="KW-0997">Cell inner membrane</keyword>
<keyword evidence="5 7" id="KW-1133">Transmembrane helix</keyword>
<feature type="transmembrane region" description="Helical" evidence="7">
    <location>
        <begin position="173"/>
        <end position="193"/>
    </location>
</feature>
<dbReference type="GO" id="GO:0005886">
    <property type="term" value="C:plasma membrane"/>
    <property type="evidence" value="ECO:0007669"/>
    <property type="project" value="UniProtKB-SubCell"/>
</dbReference>
<evidence type="ECO:0000256" key="2">
    <source>
        <dbReference type="ARBA" id="ARBA00022475"/>
    </source>
</evidence>
<dbReference type="GO" id="GO:0015740">
    <property type="term" value="P:C4-dicarboxylate transport"/>
    <property type="evidence" value="ECO:0007669"/>
    <property type="project" value="TreeGrafter"/>
</dbReference>
<name>A0A0A5I1E0_9BACI</name>
<feature type="transmembrane region" description="Helical" evidence="7">
    <location>
        <begin position="337"/>
        <end position="362"/>
    </location>
</feature>
<dbReference type="eggNOG" id="COG1593">
    <property type="taxonomic scope" value="Bacteria"/>
</dbReference>
<feature type="transmembrane region" description="Helical" evidence="7">
    <location>
        <begin position="275"/>
        <end position="292"/>
    </location>
</feature>
<feature type="transmembrane region" description="Helical" evidence="7">
    <location>
        <begin position="304"/>
        <end position="325"/>
    </location>
</feature>
<evidence type="ECO:0000313" key="9">
    <source>
        <dbReference type="EMBL" id="KGX89677.1"/>
    </source>
</evidence>
<evidence type="ECO:0000256" key="5">
    <source>
        <dbReference type="ARBA" id="ARBA00022989"/>
    </source>
</evidence>
<comment type="caution">
    <text evidence="9">The sequence shown here is derived from an EMBL/GenBank/DDBJ whole genome shotgun (WGS) entry which is preliminary data.</text>
</comment>
<feature type="transmembrane region" description="Helical" evidence="7">
    <location>
        <begin position="142"/>
        <end position="161"/>
    </location>
</feature>
<feature type="domain" description="TRAP C4-dicarboxylate transport system permease DctM subunit" evidence="8">
    <location>
        <begin position="7"/>
        <end position="415"/>
    </location>
</feature>
<reference evidence="9 10" key="1">
    <citation type="submission" date="2013-08" db="EMBL/GenBank/DDBJ databases">
        <authorList>
            <person name="Huang J."/>
            <person name="Wang G."/>
        </authorList>
    </citation>
    <scope>NUCLEOTIDE SEQUENCE [LARGE SCALE GENOMIC DNA]</scope>
    <source>
        <strain evidence="9 10">BH030004</strain>
    </source>
</reference>
<dbReference type="InterPro" id="IPR010656">
    <property type="entry name" value="DctM"/>
</dbReference>
<organism evidence="9 10">
    <name type="scientific">Pontibacillus marinus BH030004 = DSM 16465</name>
    <dbReference type="NCBI Taxonomy" id="1385511"/>
    <lineage>
        <taxon>Bacteria</taxon>
        <taxon>Bacillati</taxon>
        <taxon>Bacillota</taxon>
        <taxon>Bacilli</taxon>
        <taxon>Bacillales</taxon>
        <taxon>Bacillaceae</taxon>
        <taxon>Pontibacillus</taxon>
    </lineage>
</organism>
<dbReference type="EMBL" id="AVPF01000013">
    <property type="protein sequence ID" value="KGX89677.1"/>
    <property type="molecule type" value="Genomic_DNA"/>
</dbReference>
<evidence type="ECO:0000256" key="4">
    <source>
        <dbReference type="ARBA" id="ARBA00022692"/>
    </source>
</evidence>
<evidence type="ECO:0000259" key="8">
    <source>
        <dbReference type="Pfam" id="PF06808"/>
    </source>
</evidence>
<keyword evidence="6 7" id="KW-0472">Membrane</keyword>
<dbReference type="PIRSF" id="PIRSF006066">
    <property type="entry name" value="HI0050"/>
    <property type="match status" value="1"/>
</dbReference>
<protein>
    <submittedName>
        <fullName evidence="9">C4-dicarboxylate ABC transporter permease</fullName>
    </submittedName>
</protein>
<proteinExistence type="predicted"/>
<sequence>MGLALFSLLFLLMLLGVPIAISLGLASFLVIYYFTTDPLPDLAGKVFSGLNHFTLMAIPFFVLAGNIFTRGGVANRLIKLTNSWVGHIPGGLSIAGIVSCTLFAAISGSSPATVVAIGGIMIPAMVNHGYSKSYAVGSISTAGSLGILIPPSIPMIVYAVTVEQSVGKMFLAGVIPGIMLMMLLAAVSFFIANRKNYARAEKATYKERMIALKNAFWSLMLPVVVIGGIYSGVFTPTESAAVAVILGLVVGLWIHKDLMVKELPSILVDSAKTTAMLFFIITMAMTFAHILTLERIPHTIADVITGWNVGPIMFLLIVNILLFIAGQFMEPTAIITILAPILFPVAVALGIDPIHFGIVMVVNMEVGMITPPVGLNLYVASGITKMPLVDVTKSAVPWLIAVVIGLILVTYVPAISLWLPNLLYR</sequence>
<evidence type="ECO:0000256" key="1">
    <source>
        <dbReference type="ARBA" id="ARBA00004429"/>
    </source>
</evidence>
<accession>A0A0A5I1E0</accession>
<dbReference type="Proteomes" id="UP000030403">
    <property type="component" value="Unassembled WGS sequence"/>
</dbReference>
<dbReference type="PANTHER" id="PTHR33362:SF5">
    <property type="entry name" value="C4-DICARBOXYLATE TRAP TRANSPORTER LARGE PERMEASE PROTEIN DCTM"/>
    <property type="match status" value="1"/>
</dbReference>
<keyword evidence="2" id="KW-1003">Cell membrane</keyword>
<feature type="transmembrane region" description="Helical" evidence="7">
    <location>
        <begin position="112"/>
        <end position="130"/>
    </location>
</feature>
<feature type="transmembrane region" description="Helical" evidence="7">
    <location>
        <begin position="214"/>
        <end position="233"/>
    </location>
</feature>
<evidence type="ECO:0000256" key="7">
    <source>
        <dbReference type="SAM" id="Phobius"/>
    </source>
</evidence>
<gene>
    <name evidence="9" type="ORF">N783_04970</name>
</gene>
<evidence type="ECO:0000256" key="3">
    <source>
        <dbReference type="ARBA" id="ARBA00022519"/>
    </source>
</evidence>
<dbReference type="AlphaFoldDB" id="A0A0A5I1E0"/>
<dbReference type="Pfam" id="PF06808">
    <property type="entry name" value="DctM"/>
    <property type="match status" value="1"/>
</dbReference>
<dbReference type="InterPro" id="IPR004681">
    <property type="entry name" value="TRAP_DctM"/>
</dbReference>
<feature type="transmembrane region" description="Helical" evidence="7">
    <location>
        <begin position="50"/>
        <end position="68"/>
    </location>
</feature>
<dbReference type="STRING" id="1385511.GCA_000425225_02484"/>
<evidence type="ECO:0000313" key="10">
    <source>
        <dbReference type="Proteomes" id="UP000030403"/>
    </source>
</evidence>
<keyword evidence="4 7" id="KW-0812">Transmembrane</keyword>
<dbReference type="NCBIfam" id="TIGR00786">
    <property type="entry name" value="dctM"/>
    <property type="match status" value="1"/>
</dbReference>
<comment type="subcellular location">
    <subcellularLocation>
        <location evidence="1">Cell inner membrane</location>
        <topology evidence="1">Multi-pass membrane protein</topology>
    </subcellularLocation>
</comment>
<dbReference type="PANTHER" id="PTHR33362">
    <property type="entry name" value="SIALIC ACID TRAP TRANSPORTER PERMEASE PROTEIN SIAT-RELATED"/>
    <property type="match status" value="1"/>
</dbReference>
<keyword evidence="10" id="KW-1185">Reference proteome</keyword>